<gene>
    <name evidence="1" type="ORF">O1611_g6806</name>
</gene>
<organism evidence="1 2">
    <name type="scientific">Lasiodiplodia mahajangana</name>
    <dbReference type="NCBI Taxonomy" id="1108764"/>
    <lineage>
        <taxon>Eukaryota</taxon>
        <taxon>Fungi</taxon>
        <taxon>Dikarya</taxon>
        <taxon>Ascomycota</taxon>
        <taxon>Pezizomycotina</taxon>
        <taxon>Dothideomycetes</taxon>
        <taxon>Dothideomycetes incertae sedis</taxon>
        <taxon>Botryosphaeriales</taxon>
        <taxon>Botryosphaeriaceae</taxon>
        <taxon>Lasiodiplodia</taxon>
    </lineage>
</organism>
<reference evidence="1" key="1">
    <citation type="submission" date="2022-12" db="EMBL/GenBank/DDBJ databases">
        <title>Genome Sequence of Lasiodiplodia mahajangana.</title>
        <authorList>
            <person name="Buettner E."/>
        </authorList>
    </citation>
    <scope>NUCLEOTIDE SEQUENCE</scope>
    <source>
        <strain evidence="1">VT137</strain>
    </source>
</reference>
<dbReference type="Proteomes" id="UP001153332">
    <property type="component" value="Unassembled WGS sequence"/>
</dbReference>
<protein>
    <submittedName>
        <fullName evidence="1">Uncharacterized protein</fullName>
    </submittedName>
</protein>
<evidence type="ECO:0000313" key="2">
    <source>
        <dbReference type="Proteomes" id="UP001153332"/>
    </source>
</evidence>
<sequence>MPPSRTARIPPREWEAHKHRLNQLYVERNLPLAGQNGVINIMTKEGFAATKYQYESQFRSWGWRKNMSRAEWEGIIHARERGEVAGPITLGDRVLSDARSKTALRRYRREASPVGQRVLHKSGDVAQGSTPYLTSVPGGDTSGTILPITDYNGSTRNHLSFGHTNSSHGTPSFEQLSELIHMPPQYNGEPVGFPNDPMDLVNFSMSPLQPDRMDLDGWPGFSFASSQPDSNFTPIRNVIGPPHHSAPIPQRGIAQPSMLGMVQYSGPPAVATPGSLSPLLRSQWKSPSSQFAAIIIKDIYHAAQATPSSGTALDLYGLASELLNDRKPVSRRSFDPTPIHATPLFALKYLLSAETYFGEGSTTMQNGVSSNIADKARFYSRLASSVINGFAGLQHIPRHGVLALLGNHTTTTLSLVQLLNTKPTPVAKALAENIFMAALEQDNDSLIKFLLDNTQLVHANDSVCHWRGERYTPLELASNFWSFAVIELLIERQADVNKSFKGDPRFPYYYGPLGRLIRSMSRKSAFDDRFLDIVDKLLHSGAAVSVDLITQLFYDEADVRLIVRLIEQAASQIPQDLISHDSILGFIIKKLQRSEADRLLNNLAEACQETDGNGVRHGPGVSDILLTYIREHQELNEPRFFEERQIARPTHTLFCALGTALTKAIKKGDRHYAAALLDLDSVFPNLAISTEQPCHVSSTHKCFKPTTALEAALKHDFDDIAWGIVAAMCHDDETSTDFLEIAVKKKELDLSRAILESRTTLRFSYTKCPGSLVKAAIKLGDDSIISLLSPAIISVDTEFMKRYSGVYLGVLVDKGRMDLFWGLLEGSNHYYSLALQVAITRENVPLLDELVAYGAKLNDENALEVAMRKYPSMVKPFLQRYRKAYPRGCPEFGWGSILEAINSYPKTPKRLDICFEFGLVKDNIRTIREDSTLLLKAMTSQHYKWTELSRKCVIERLLDAGSDINVIVSPRGSRITPLLQAIEMGSAEVVRLFIERGVEINTQARFGVKFTPLQKAAELNNLEIMKLLLDNGADPNSPPAALRGATALQFAAIHGNCQMAKILIEHGARLNVPPPKGPFGRWPLEGAAEAGRIDMIQLLWDENNGPFDDKQCQNAMKLAKKYGHIGCRDLIKELMETSPMVY</sequence>
<name>A0ACC2JH98_9PEZI</name>
<keyword evidence="2" id="KW-1185">Reference proteome</keyword>
<dbReference type="EMBL" id="JAPUUL010001678">
    <property type="protein sequence ID" value="KAJ8126831.1"/>
    <property type="molecule type" value="Genomic_DNA"/>
</dbReference>
<proteinExistence type="predicted"/>
<evidence type="ECO:0000313" key="1">
    <source>
        <dbReference type="EMBL" id="KAJ8126831.1"/>
    </source>
</evidence>
<accession>A0ACC2JH98</accession>
<comment type="caution">
    <text evidence="1">The sequence shown here is derived from an EMBL/GenBank/DDBJ whole genome shotgun (WGS) entry which is preliminary data.</text>
</comment>